<dbReference type="SUPFAM" id="SSF69118">
    <property type="entry name" value="AhpD-like"/>
    <property type="match status" value="1"/>
</dbReference>
<evidence type="ECO:0000313" key="3">
    <source>
        <dbReference type="Proteomes" id="UP000535182"/>
    </source>
</evidence>
<dbReference type="RefSeq" id="WP_183979716.1">
    <property type="nucleotide sequence ID" value="NZ_JACHEB010000010.1"/>
</dbReference>
<dbReference type="GO" id="GO:0051920">
    <property type="term" value="F:peroxiredoxin activity"/>
    <property type="evidence" value="ECO:0007669"/>
    <property type="project" value="InterPro"/>
</dbReference>
<proteinExistence type="predicted"/>
<dbReference type="InterPro" id="IPR004675">
    <property type="entry name" value="AhpD_core"/>
</dbReference>
<dbReference type="Pfam" id="PF02627">
    <property type="entry name" value="CMD"/>
    <property type="match status" value="1"/>
</dbReference>
<evidence type="ECO:0000259" key="1">
    <source>
        <dbReference type="Pfam" id="PF02627"/>
    </source>
</evidence>
<keyword evidence="3" id="KW-1185">Reference proteome</keyword>
<dbReference type="Gene3D" id="1.20.1290.10">
    <property type="entry name" value="AhpD-like"/>
    <property type="match status" value="1"/>
</dbReference>
<feature type="domain" description="Carboxymuconolactone decarboxylase-like" evidence="1">
    <location>
        <begin position="12"/>
        <end position="94"/>
    </location>
</feature>
<dbReference type="Proteomes" id="UP000535182">
    <property type="component" value="Unassembled WGS sequence"/>
</dbReference>
<reference evidence="2 3" key="1">
    <citation type="submission" date="2020-08" db="EMBL/GenBank/DDBJ databases">
        <title>Genomic Encyclopedia of Type Strains, Phase IV (KMG-V): Genome sequencing to study the core and pangenomes of soil and plant-associated prokaryotes.</title>
        <authorList>
            <person name="Whitman W."/>
        </authorList>
    </citation>
    <scope>NUCLEOTIDE SEQUENCE [LARGE SCALE GENOMIC DNA]</scope>
    <source>
        <strain evidence="2 3">X5P2</strain>
    </source>
</reference>
<comment type="caution">
    <text evidence="2">The sequence shown here is derived from an EMBL/GenBank/DDBJ whole genome shotgun (WGS) entry which is preliminary data.</text>
</comment>
<gene>
    <name evidence="2" type="ORF">HDF14_003962</name>
</gene>
<evidence type="ECO:0000313" key="2">
    <source>
        <dbReference type="EMBL" id="MBB5330327.1"/>
    </source>
</evidence>
<organism evidence="2 3">
    <name type="scientific">Tunturiibacter gelidiferens</name>
    <dbReference type="NCBI Taxonomy" id="3069689"/>
    <lineage>
        <taxon>Bacteria</taxon>
        <taxon>Pseudomonadati</taxon>
        <taxon>Acidobacteriota</taxon>
        <taxon>Terriglobia</taxon>
        <taxon>Terriglobales</taxon>
        <taxon>Acidobacteriaceae</taxon>
        <taxon>Tunturiibacter</taxon>
    </lineage>
</organism>
<accession>A0A9X0QH07</accession>
<dbReference type="NCBIfam" id="TIGR00778">
    <property type="entry name" value="ahpD_dom"/>
    <property type="match status" value="1"/>
</dbReference>
<dbReference type="EMBL" id="JACHEB010000010">
    <property type="protein sequence ID" value="MBB5330327.1"/>
    <property type="molecule type" value="Genomic_DNA"/>
</dbReference>
<dbReference type="InterPro" id="IPR029032">
    <property type="entry name" value="AhpD-like"/>
</dbReference>
<protein>
    <submittedName>
        <fullName evidence="2">AhpD family alkylhydroperoxidase</fullName>
    </submittedName>
</protein>
<dbReference type="PANTHER" id="PTHR34846">
    <property type="entry name" value="4-CARBOXYMUCONOLACTONE DECARBOXYLASE FAMILY PROTEIN (AFU_ORTHOLOGUE AFUA_6G11590)"/>
    <property type="match status" value="1"/>
</dbReference>
<dbReference type="AlphaFoldDB" id="A0A9X0QH07"/>
<dbReference type="PANTHER" id="PTHR34846:SF10">
    <property type="entry name" value="CYTOPLASMIC PROTEIN"/>
    <property type="match status" value="1"/>
</dbReference>
<name>A0A9X0QH07_9BACT</name>
<dbReference type="InterPro" id="IPR003779">
    <property type="entry name" value="CMD-like"/>
</dbReference>
<sequence>MQARLDAQKVSPAAYQALLGMGMFVRKQSKLEPALIELVKIRASQINGCAFCIDMHTKDARAEGESEQRIYALSAWEETPFFTDRERTALALTEAITLVREGHVPDEVYEKGRKSFSEEELVNLTLAIITINGWNRLAITFRYVPGEYQPGKK</sequence>